<protein>
    <submittedName>
        <fullName evidence="1">Uncharacterized protein</fullName>
    </submittedName>
</protein>
<dbReference type="AlphaFoldDB" id="A0AAU7ATZ8"/>
<dbReference type="KEGG" id="parq:DSM112329_01932"/>
<reference evidence="1" key="1">
    <citation type="submission" date="2022-12" db="EMBL/GenBank/DDBJ databases">
        <title>Paraconexibacter alkalitolerans sp. nov. and Baekduia alba sp. nov., isolated from soil and emended description of the genera Paraconexibacter (Chun et al., 2020) and Baekduia (An et al., 2020).</title>
        <authorList>
            <person name="Vieira S."/>
            <person name="Huber K.J."/>
            <person name="Geppert A."/>
            <person name="Wolf J."/>
            <person name="Neumann-Schaal M."/>
            <person name="Muesken M."/>
            <person name="Overmann J."/>
        </authorList>
    </citation>
    <scope>NUCLEOTIDE SEQUENCE</scope>
    <source>
        <strain evidence="1">AEG42_29</strain>
    </source>
</reference>
<accession>A0AAU7ATZ8</accession>
<dbReference type="EMBL" id="CP114014">
    <property type="protein sequence ID" value="XAY05089.1"/>
    <property type="molecule type" value="Genomic_DNA"/>
</dbReference>
<dbReference type="RefSeq" id="WP_354701607.1">
    <property type="nucleotide sequence ID" value="NZ_CP114014.1"/>
</dbReference>
<name>A0AAU7ATZ8_9ACTN</name>
<gene>
    <name evidence="1" type="ORF">DSM112329_01932</name>
</gene>
<evidence type="ECO:0000313" key="1">
    <source>
        <dbReference type="EMBL" id="XAY05089.1"/>
    </source>
</evidence>
<sequence>MLEDLPEDAWDRWFARRGHLDVTLLLFAAWDPVGVRDTPEAYDEYDSYATACLRFVQADDAEGLARTLAEIERSKMGFRTPAERLRETATTIVQSARASAQRWLLTEADGP</sequence>
<proteinExistence type="predicted"/>
<organism evidence="1">
    <name type="scientific">Paraconexibacter sp. AEG42_29</name>
    <dbReference type="NCBI Taxonomy" id="2997339"/>
    <lineage>
        <taxon>Bacteria</taxon>
        <taxon>Bacillati</taxon>
        <taxon>Actinomycetota</taxon>
        <taxon>Thermoleophilia</taxon>
        <taxon>Solirubrobacterales</taxon>
        <taxon>Paraconexibacteraceae</taxon>
        <taxon>Paraconexibacter</taxon>
    </lineage>
</organism>